<dbReference type="GO" id="GO:0006351">
    <property type="term" value="P:DNA-templated transcription"/>
    <property type="evidence" value="ECO:0007669"/>
    <property type="project" value="InterPro"/>
</dbReference>
<dbReference type="InterPro" id="IPR045867">
    <property type="entry name" value="DNA-dir_RpoC_beta_prime"/>
</dbReference>
<keyword evidence="9" id="KW-1185">Reference proteome</keyword>
<dbReference type="InterPro" id="IPR044893">
    <property type="entry name" value="RNA_pol_Rpb1_clamp_domain"/>
</dbReference>
<dbReference type="InterPro" id="IPR007080">
    <property type="entry name" value="RNA_pol_Rpb1_1"/>
</dbReference>
<keyword evidence="5" id="KW-0548">Nucleotidyltransferase</keyword>
<dbReference type="Ensembl" id="ENSNNAT00000006698.1">
    <property type="protein sequence ID" value="ENSNNAP00000006396.1"/>
    <property type="gene ID" value="ENSNNAG00000004327.1"/>
</dbReference>
<dbReference type="GO" id="GO:0003677">
    <property type="term" value="F:DNA binding"/>
    <property type="evidence" value="ECO:0007669"/>
    <property type="project" value="InterPro"/>
</dbReference>
<reference evidence="8" key="2">
    <citation type="submission" date="2025-09" db="UniProtKB">
        <authorList>
            <consortium name="Ensembl"/>
        </authorList>
    </citation>
    <scope>IDENTIFICATION</scope>
</reference>
<keyword evidence="4" id="KW-0808">Transferase</keyword>
<reference evidence="8" key="1">
    <citation type="submission" date="2025-08" db="UniProtKB">
        <authorList>
            <consortium name="Ensembl"/>
        </authorList>
    </citation>
    <scope>IDENTIFICATION</scope>
</reference>
<dbReference type="GO" id="GO:0005736">
    <property type="term" value="C:RNA polymerase I complex"/>
    <property type="evidence" value="ECO:0007669"/>
    <property type="project" value="TreeGrafter"/>
</dbReference>
<protein>
    <recommendedName>
        <fullName evidence="2">DNA-directed RNA polymerase</fullName>
        <ecNumber evidence="2">2.7.7.6</ecNumber>
    </recommendedName>
</protein>
<evidence type="ECO:0000256" key="3">
    <source>
        <dbReference type="ARBA" id="ARBA00022478"/>
    </source>
</evidence>
<comment type="similarity">
    <text evidence="1">Belongs to the RNA polymerase beta' chain family.</text>
</comment>
<evidence type="ECO:0000313" key="9">
    <source>
        <dbReference type="Proteomes" id="UP000694559"/>
    </source>
</evidence>
<evidence type="ECO:0000256" key="2">
    <source>
        <dbReference type="ARBA" id="ARBA00012418"/>
    </source>
</evidence>
<dbReference type="Gene3D" id="4.10.860.120">
    <property type="entry name" value="RNA polymerase II, clamp domain"/>
    <property type="match status" value="1"/>
</dbReference>
<evidence type="ECO:0000256" key="5">
    <source>
        <dbReference type="ARBA" id="ARBA00022695"/>
    </source>
</evidence>
<evidence type="ECO:0000313" key="8">
    <source>
        <dbReference type="Ensembl" id="ENSNNAP00000006396.1"/>
    </source>
</evidence>
<dbReference type="Proteomes" id="UP000694559">
    <property type="component" value="Unplaced"/>
</dbReference>
<keyword evidence="3" id="KW-0240">DNA-directed RNA polymerase</keyword>
<dbReference type="GO" id="GO:0003899">
    <property type="term" value="F:DNA-directed RNA polymerase activity"/>
    <property type="evidence" value="ECO:0007669"/>
    <property type="project" value="UniProtKB-EC"/>
</dbReference>
<organism evidence="8 9">
    <name type="scientific">Naja naja</name>
    <name type="common">Indian cobra</name>
    <dbReference type="NCBI Taxonomy" id="35670"/>
    <lineage>
        <taxon>Eukaryota</taxon>
        <taxon>Metazoa</taxon>
        <taxon>Chordata</taxon>
        <taxon>Craniata</taxon>
        <taxon>Vertebrata</taxon>
        <taxon>Euteleostomi</taxon>
        <taxon>Lepidosauria</taxon>
        <taxon>Squamata</taxon>
        <taxon>Bifurcata</taxon>
        <taxon>Unidentata</taxon>
        <taxon>Episquamata</taxon>
        <taxon>Toxicofera</taxon>
        <taxon>Serpentes</taxon>
        <taxon>Colubroidea</taxon>
        <taxon>Elapidae</taxon>
        <taxon>Elapinae</taxon>
        <taxon>Naja</taxon>
    </lineage>
</organism>
<dbReference type="AlphaFoldDB" id="A0A8C6X3L5"/>
<feature type="domain" description="RNA polymerase Rpb1" evidence="7">
    <location>
        <begin position="12"/>
        <end position="173"/>
    </location>
</feature>
<evidence type="ECO:0000256" key="1">
    <source>
        <dbReference type="ARBA" id="ARBA00006460"/>
    </source>
</evidence>
<dbReference type="PANTHER" id="PTHR19376:SF11">
    <property type="entry name" value="DNA-DIRECTED RNA POLYMERASE I SUBUNIT RPA1"/>
    <property type="match status" value="1"/>
</dbReference>
<sequence>VMAAKEVPWRRLTGLSFGMYTDAEIRKLSVKSMTNPLFLDNAGTPSPNGLYDLALGPLDNKEVCVTCLQDFNNCPGHLGHIELPLTVYNPLFFDKLFLLMRGSCLNCSHLTCPRAAIHLLLNQLKLLEIGLIQEVHDLETILSRFLDESSDAVGAEIEEVLSCHTKDMLQNNQLRDYSAHVSKKNQCFIAGRSLVRKEHNSKLTVTYPTVVTQKSAVLCILNYPLESVPDLIDETQLGKRGYMTPLTAKKHIEVLWKNEGGIHL</sequence>
<dbReference type="GeneTree" id="ENSGT00920000149138"/>
<proteinExistence type="inferred from homology"/>
<accession>A0A8C6X3L5</accession>
<dbReference type="SUPFAM" id="SSF64484">
    <property type="entry name" value="beta and beta-prime subunits of DNA dependent RNA-polymerase"/>
    <property type="match status" value="1"/>
</dbReference>
<dbReference type="FunFam" id="4.10.860.120:FF:000006">
    <property type="entry name" value="DNA-directed RNA polymerase subunit"/>
    <property type="match status" value="1"/>
</dbReference>
<dbReference type="EC" id="2.7.7.6" evidence="2"/>
<dbReference type="PANTHER" id="PTHR19376">
    <property type="entry name" value="DNA-DIRECTED RNA POLYMERASE"/>
    <property type="match status" value="1"/>
</dbReference>
<evidence type="ECO:0000256" key="4">
    <source>
        <dbReference type="ARBA" id="ARBA00022679"/>
    </source>
</evidence>
<name>A0A8C6X3L5_NAJNA</name>
<evidence type="ECO:0000259" key="7">
    <source>
        <dbReference type="Pfam" id="PF04997"/>
    </source>
</evidence>
<evidence type="ECO:0000256" key="6">
    <source>
        <dbReference type="ARBA" id="ARBA00023163"/>
    </source>
</evidence>
<keyword evidence="6" id="KW-0804">Transcription</keyword>
<dbReference type="Pfam" id="PF04997">
    <property type="entry name" value="RNA_pol_Rpb1_1"/>
    <property type="match status" value="1"/>
</dbReference>